<evidence type="ECO:0000256" key="5">
    <source>
        <dbReference type="SAM" id="Phobius"/>
    </source>
</evidence>
<dbReference type="NCBIfam" id="TIGR01352">
    <property type="entry name" value="tonB_Cterm"/>
    <property type="match status" value="1"/>
</dbReference>
<evidence type="ECO:0000256" key="4">
    <source>
        <dbReference type="ARBA" id="ARBA00023136"/>
    </source>
</evidence>
<comment type="subcellular location">
    <subcellularLocation>
        <location evidence="1">Membrane</location>
        <topology evidence="1">Single-pass membrane protein</topology>
    </subcellularLocation>
</comment>
<dbReference type="Proteomes" id="UP001205861">
    <property type="component" value="Unassembled WGS sequence"/>
</dbReference>
<keyword evidence="3 5" id="KW-1133">Transmembrane helix</keyword>
<reference evidence="7 8" key="1">
    <citation type="submission" date="2022-08" db="EMBL/GenBank/DDBJ databases">
        <title>Reclassification of Massilia species as members of the genera Telluria, Duganella, Pseudoduganella, Mokoshia gen. nov. and Zemynaea gen. nov. using orthogonal and non-orthogonal genome-based approaches.</title>
        <authorList>
            <person name="Bowman J.P."/>
        </authorList>
    </citation>
    <scope>NUCLEOTIDE SEQUENCE [LARGE SCALE GENOMIC DNA]</scope>
    <source>
        <strain evidence="7 8">JCM 31607</strain>
    </source>
</reference>
<dbReference type="EMBL" id="JANUGV010000001">
    <property type="protein sequence ID" value="MCS0607803.1"/>
    <property type="molecule type" value="Genomic_DNA"/>
</dbReference>
<sequence length="424" mass="45635">MTPAAYQLLAATGWTLIHFVWQGALLACLTGIALTALRNARPQLRYLAACAGLLGCLLWPAIGLALRVAAPMPAGAIQLYAADAGVTAALSSTTGLFDYLQSHLPWLVGAWACCVGALTLRMALGLAWIGRAAARCGTDAALQLRLSLLAERMGIGRQVRLRIVDHLASPITAGWWRPLVLVPASLVSGMPPDLLEALLAHELGHVKRLDYLVNLGQNVVEILLFYHPAVWWISGRIRAEREQIADALAADVIGEPRRLARALSELERVQFSSCALAQAANGGDLVDRIRRLVRPDRHALSWKAAIPVLGLAAAFAVLCANAAALPRHAPAHVHTRALADFRSCAKPHYPKADLAAGNRGTVTLQFLISADGKPVESHVLRSSGYRGLDEAARTALDKCSFKPATVDGAPVQEWMRMQYVWTLD</sequence>
<feature type="domain" description="TonB C-terminal" evidence="6">
    <location>
        <begin position="334"/>
        <end position="424"/>
    </location>
</feature>
<dbReference type="InterPro" id="IPR037682">
    <property type="entry name" value="TonB_C"/>
</dbReference>
<evidence type="ECO:0000259" key="6">
    <source>
        <dbReference type="PROSITE" id="PS52015"/>
    </source>
</evidence>
<evidence type="ECO:0000256" key="2">
    <source>
        <dbReference type="ARBA" id="ARBA00022692"/>
    </source>
</evidence>
<dbReference type="Pfam" id="PF03544">
    <property type="entry name" value="TonB_C"/>
    <property type="match status" value="1"/>
</dbReference>
<dbReference type="SUPFAM" id="SSF74653">
    <property type="entry name" value="TolA/TonB C-terminal domain"/>
    <property type="match status" value="1"/>
</dbReference>
<evidence type="ECO:0000313" key="8">
    <source>
        <dbReference type="Proteomes" id="UP001205861"/>
    </source>
</evidence>
<dbReference type="InterPro" id="IPR008756">
    <property type="entry name" value="Peptidase_M56"/>
</dbReference>
<dbReference type="PANTHER" id="PTHR34978:SF3">
    <property type="entry name" value="SLR0241 PROTEIN"/>
    <property type="match status" value="1"/>
</dbReference>
<evidence type="ECO:0000256" key="3">
    <source>
        <dbReference type="ARBA" id="ARBA00022989"/>
    </source>
</evidence>
<evidence type="ECO:0000313" key="7">
    <source>
        <dbReference type="EMBL" id="MCS0607803.1"/>
    </source>
</evidence>
<keyword evidence="4 5" id="KW-0472">Membrane</keyword>
<feature type="transmembrane region" description="Helical" evidence="5">
    <location>
        <begin position="16"/>
        <end position="37"/>
    </location>
</feature>
<proteinExistence type="predicted"/>
<organism evidence="7 8">
    <name type="scientific">Massilia solisilvae</name>
    <dbReference type="NCBI Taxonomy" id="1811225"/>
    <lineage>
        <taxon>Bacteria</taxon>
        <taxon>Pseudomonadati</taxon>
        <taxon>Pseudomonadota</taxon>
        <taxon>Betaproteobacteria</taxon>
        <taxon>Burkholderiales</taxon>
        <taxon>Oxalobacteraceae</taxon>
        <taxon>Telluria group</taxon>
        <taxon>Massilia</taxon>
    </lineage>
</organism>
<gene>
    <name evidence="7" type="ORF">NX773_06460</name>
</gene>
<evidence type="ECO:0000256" key="1">
    <source>
        <dbReference type="ARBA" id="ARBA00004167"/>
    </source>
</evidence>
<dbReference type="Pfam" id="PF05569">
    <property type="entry name" value="Peptidase_M56"/>
    <property type="match status" value="1"/>
</dbReference>
<dbReference type="InterPro" id="IPR006260">
    <property type="entry name" value="TonB/TolA_C"/>
</dbReference>
<protein>
    <submittedName>
        <fullName evidence="7">M56 family metallopeptidase</fullName>
    </submittedName>
</protein>
<dbReference type="InterPro" id="IPR052173">
    <property type="entry name" value="Beta-lactam_resp_regulator"/>
</dbReference>
<comment type="caution">
    <text evidence="7">The sequence shown here is derived from an EMBL/GenBank/DDBJ whole genome shotgun (WGS) entry which is preliminary data.</text>
</comment>
<dbReference type="RefSeq" id="WP_258855500.1">
    <property type="nucleotide sequence ID" value="NZ_JANUGV010000001.1"/>
</dbReference>
<accession>A0ABT2BIS6</accession>
<dbReference type="Gene3D" id="3.30.2010.10">
    <property type="entry name" value="Metalloproteases ('zincins'), catalytic domain"/>
    <property type="match status" value="1"/>
</dbReference>
<name>A0ABT2BIS6_9BURK</name>
<feature type="transmembrane region" description="Helical" evidence="5">
    <location>
        <begin position="106"/>
        <end position="129"/>
    </location>
</feature>
<feature type="transmembrane region" description="Helical" evidence="5">
    <location>
        <begin position="300"/>
        <end position="325"/>
    </location>
</feature>
<dbReference type="PANTHER" id="PTHR34978">
    <property type="entry name" value="POSSIBLE SENSOR-TRANSDUCER PROTEIN BLAR"/>
    <property type="match status" value="1"/>
</dbReference>
<dbReference type="PROSITE" id="PS52015">
    <property type="entry name" value="TONB_CTD"/>
    <property type="match status" value="1"/>
</dbReference>
<keyword evidence="8" id="KW-1185">Reference proteome</keyword>
<dbReference type="CDD" id="cd07341">
    <property type="entry name" value="M56_BlaR1_MecR1_like"/>
    <property type="match status" value="1"/>
</dbReference>
<dbReference type="Gene3D" id="3.30.1150.10">
    <property type="match status" value="1"/>
</dbReference>
<feature type="transmembrane region" description="Helical" evidence="5">
    <location>
        <begin position="44"/>
        <end position="62"/>
    </location>
</feature>
<keyword evidence="2 5" id="KW-0812">Transmembrane</keyword>